<sequence>MRDNDLMSWYTVYNAKTDEIVACGTADMIVRQMGYVNKNSLYSAVTHSKIRKGPPPRYFYHVQKVRREWLEKEGIL</sequence>
<evidence type="ECO:0000313" key="2">
    <source>
        <dbReference type="Proteomes" id="UP000260782"/>
    </source>
</evidence>
<accession>A0A3E2U1Z3</accession>
<comment type="caution">
    <text evidence="1">The sequence shown here is derived from an EMBL/GenBank/DDBJ whole genome shotgun (WGS) entry which is preliminary data.</text>
</comment>
<protein>
    <submittedName>
        <fullName evidence="1">Uncharacterized protein</fullName>
    </submittedName>
</protein>
<gene>
    <name evidence="1" type="ORF">DWZ25_00180</name>
</gene>
<organism evidence="1 2">
    <name type="scientific">Faecalibacterium prausnitzii</name>
    <dbReference type="NCBI Taxonomy" id="853"/>
    <lineage>
        <taxon>Bacteria</taxon>
        <taxon>Bacillati</taxon>
        <taxon>Bacillota</taxon>
        <taxon>Clostridia</taxon>
        <taxon>Eubacteriales</taxon>
        <taxon>Oscillospiraceae</taxon>
        <taxon>Faecalibacterium</taxon>
    </lineage>
</organism>
<reference evidence="1 2" key="1">
    <citation type="submission" date="2018-08" db="EMBL/GenBank/DDBJ databases">
        <title>A genome reference for cultivated species of the human gut microbiota.</title>
        <authorList>
            <person name="Zou Y."/>
            <person name="Xue W."/>
            <person name="Luo G."/>
        </authorList>
    </citation>
    <scope>NUCLEOTIDE SEQUENCE [LARGE SCALE GENOMIC DNA]</scope>
    <source>
        <strain evidence="1 2">AF31-14AC</strain>
    </source>
</reference>
<evidence type="ECO:0000313" key="1">
    <source>
        <dbReference type="EMBL" id="RGB90242.1"/>
    </source>
</evidence>
<name>A0A3E2U1Z3_9FIRM</name>
<proteinExistence type="predicted"/>
<dbReference type="Proteomes" id="UP000260782">
    <property type="component" value="Unassembled WGS sequence"/>
</dbReference>
<dbReference type="AlphaFoldDB" id="A0A3E2U1Z3"/>
<dbReference type="EMBL" id="QVES01000001">
    <property type="protein sequence ID" value="RGB90242.1"/>
    <property type="molecule type" value="Genomic_DNA"/>
</dbReference>
<dbReference type="RefSeq" id="WP_117529352.1">
    <property type="nucleotide sequence ID" value="NZ_QVES01000001.1"/>
</dbReference>